<proteinExistence type="predicted"/>
<evidence type="ECO:0000313" key="2">
    <source>
        <dbReference type="EMBL" id="BBX15156.1"/>
    </source>
</evidence>
<dbReference type="Proteomes" id="UP000467006">
    <property type="component" value="Chromosome"/>
</dbReference>
<keyword evidence="1" id="KW-0732">Signal</keyword>
<organism evidence="3 4">
    <name type="scientific">Mycolicibacterium duvalii</name>
    <dbReference type="NCBI Taxonomy" id="39688"/>
    <lineage>
        <taxon>Bacteria</taxon>
        <taxon>Bacillati</taxon>
        <taxon>Actinomycetota</taxon>
        <taxon>Actinomycetes</taxon>
        <taxon>Mycobacteriales</taxon>
        <taxon>Mycobacteriaceae</taxon>
        <taxon>Mycolicibacterium</taxon>
    </lineage>
</organism>
<evidence type="ECO:0000313" key="4">
    <source>
        <dbReference type="Proteomes" id="UP000467006"/>
    </source>
</evidence>
<reference evidence="3 4" key="1">
    <citation type="journal article" date="2019" name="Emerg. Microbes Infect.">
        <title>Comprehensive subspecies identification of 175 nontuberculous mycobacteria species based on 7547 genomic profiles.</title>
        <authorList>
            <person name="Matsumoto Y."/>
            <person name="Kinjo T."/>
            <person name="Motooka D."/>
            <person name="Nabeya D."/>
            <person name="Jung N."/>
            <person name="Uechi K."/>
            <person name="Horii T."/>
            <person name="Iida T."/>
            <person name="Fujita J."/>
            <person name="Nakamura S."/>
        </authorList>
    </citation>
    <scope>NUCLEOTIDE SEQUENCE [LARGE SCALE GENOMIC DNA]</scope>
    <source>
        <strain evidence="3 4">JCM 6396</strain>
    </source>
</reference>
<dbReference type="KEGG" id="mdu:MDUV_00160"/>
<evidence type="ECO:0000313" key="3">
    <source>
        <dbReference type="EMBL" id="BBX20575.1"/>
    </source>
</evidence>
<dbReference type="EMBL" id="AP022563">
    <property type="protein sequence ID" value="BBX20575.1"/>
    <property type="molecule type" value="Genomic_DNA"/>
</dbReference>
<protein>
    <submittedName>
        <fullName evidence="3">Uncharacterized protein</fullName>
    </submittedName>
</protein>
<dbReference type="RefSeq" id="WP_098002809.1">
    <property type="nucleotide sequence ID" value="NZ_AP022563.1"/>
</dbReference>
<feature type="chain" id="PRO_5041621059" evidence="1">
    <location>
        <begin position="23"/>
        <end position="102"/>
    </location>
</feature>
<dbReference type="OrthoDB" id="4762505at2"/>
<keyword evidence="4" id="KW-1185">Reference proteome</keyword>
<gene>
    <name evidence="2" type="ORF">MDUV_00160</name>
    <name evidence="3" type="ORF">MDUV_54350</name>
</gene>
<accession>A0A7I7K904</accession>
<dbReference type="AlphaFoldDB" id="A0A7I7K904"/>
<name>A0A7I7K904_9MYCO</name>
<sequence>MHTVVAAASLLGVLCASGGLDAAEPSNPIQVIEQLESQGYTVHVDRIGSAPLEECTVIGIRNPQAVVQPNVVIERDRDGDLVIGFEEVLLRLPISVSLDCTV</sequence>
<dbReference type="EMBL" id="AP022563">
    <property type="protein sequence ID" value="BBX15156.1"/>
    <property type="molecule type" value="Genomic_DNA"/>
</dbReference>
<evidence type="ECO:0000256" key="1">
    <source>
        <dbReference type="SAM" id="SignalP"/>
    </source>
</evidence>
<dbReference type="KEGG" id="mdu:MDUV_54350"/>
<reference evidence="3" key="2">
    <citation type="submission" date="2020-02" db="EMBL/GenBank/DDBJ databases">
        <authorList>
            <person name="Matsumoto Y."/>
            <person name="Motooka D."/>
            <person name="Nakamura S."/>
        </authorList>
    </citation>
    <scope>NUCLEOTIDE SEQUENCE</scope>
    <source>
        <strain evidence="3">JCM 6396</strain>
    </source>
</reference>
<feature type="signal peptide" evidence="1">
    <location>
        <begin position="1"/>
        <end position="22"/>
    </location>
</feature>